<protein>
    <recommendedName>
        <fullName evidence="2">HTH cro/C1-type domain-containing protein</fullName>
    </recommendedName>
</protein>
<evidence type="ECO:0000259" key="2">
    <source>
        <dbReference type="PROSITE" id="PS50943"/>
    </source>
</evidence>
<evidence type="ECO:0000313" key="3">
    <source>
        <dbReference type="EMBL" id="GLW64083.1"/>
    </source>
</evidence>
<evidence type="ECO:0000313" key="4">
    <source>
        <dbReference type="Proteomes" id="UP001165124"/>
    </source>
</evidence>
<name>A0A9W6UVL5_9ACTN</name>
<dbReference type="AlphaFoldDB" id="A0A9W6UVL5"/>
<proteinExistence type="predicted"/>
<dbReference type="InterPro" id="IPR001387">
    <property type="entry name" value="Cro/C1-type_HTH"/>
</dbReference>
<evidence type="ECO:0000256" key="1">
    <source>
        <dbReference type="SAM" id="MobiDB-lite"/>
    </source>
</evidence>
<dbReference type="SUPFAM" id="SSF47413">
    <property type="entry name" value="lambda repressor-like DNA-binding domains"/>
    <property type="match status" value="1"/>
</dbReference>
<accession>A0A9W6UVL5</accession>
<sequence>MQVNGRAPVRFCRACGGRLARDNSGGRCAPCQARARDRFHAPPEVPPDFWQAEPLRKALEDWHIGHAIRAYRHHPFHGHKPLSQELVGHWLGMTQTQLSRIESGPPVTDLDRLIPWARTLRIPPDLLWFKLPENRDQKIIGVKRPPQERDAAGTVDHGPTPDFGENDVRRRVALQLFTYLGLGAGALGAESMRRLVDLFLTTEPRDLNDWHLACNDHLYALRTRPPLQVREDLLIDLVALKRQLQVAGAKELTELKRVEAALATLHANVLTRLGDHGAAIRWWRTAKESAAATGDLELQLAIRSTEAGNGRYGQRSPEAALGLTRDAMRLAGQQPTLGKALVTCSHAKALGLVGRHSDAQRTLAMCEDLFAAAGSPPDVMPGYWTGGQLEYTRLLVHAGAGNEPEVDAAIDQYMTRVLSRISDHQFGPQAHLQRALCTIVNGGIDRGAKEAIAVLDAVPVTSRTNMITAVGSQVLRAVPLDQRERPAVRELHDVLIKTAPSCPPLSSA</sequence>
<dbReference type="PROSITE" id="PS50943">
    <property type="entry name" value="HTH_CROC1"/>
    <property type="match status" value="1"/>
</dbReference>
<dbReference type="GO" id="GO:0003677">
    <property type="term" value="F:DNA binding"/>
    <property type="evidence" value="ECO:0007669"/>
    <property type="project" value="InterPro"/>
</dbReference>
<organism evidence="3 4">
    <name type="scientific">Actinomadura rubrobrunea</name>
    <dbReference type="NCBI Taxonomy" id="115335"/>
    <lineage>
        <taxon>Bacteria</taxon>
        <taxon>Bacillati</taxon>
        <taxon>Actinomycetota</taxon>
        <taxon>Actinomycetes</taxon>
        <taxon>Streptosporangiales</taxon>
        <taxon>Thermomonosporaceae</taxon>
        <taxon>Actinomadura</taxon>
    </lineage>
</organism>
<reference evidence="3" key="1">
    <citation type="submission" date="2023-02" db="EMBL/GenBank/DDBJ databases">
        <title>Actinomadura rubrobrunea NBRC 14622.</title>
        <authorList>
            <person name="Ichikawa N."/>
            <person name="Sato H."/>
            <person name="Tonouchi N."/>
        </authorList>
    </citation>
    <scope>NUCLEOTIDE SEQUENCE</scope>
    <source>
        <strain evidence="3">NBRC 14622</strain>
    </source>
</reference>
<feature type="region of interest" description="Disordered" evidence="1">
    <location>
        <begin position="145"/>
        <end position="164"/>
    </location>
</feature>
<dbReference type="Gene3D" id="1.10.260.40">
    <property type="entry name" value="lambda repressor-like DNA-binding domains"/>
    <property type="match status" value="1"/>
</dbReference>
<dbReference type="CDD" id="cd00093">
    <property type="entry name" value="HTH_XRE"/>
    <property type="match status" value="1"/>
</dbReference>
<dbReference type="EMBL" id="BSRZ01000004">
    <property type="protein sequence ID" value="GLW64083.1"/>
    <property type="molecule type" value="Genomic_DNA"/>
</dbReference>
<feature type="domain" description="HTH cro/C1-type" evidence="2">
    <location>
        <begin position="82"/>
        <end position="127"/>
    </location>
</feature>
<comment type="caution">
    <text evidence="3">The sequence shown here is derived from an EMBL/GenBank/DDBJ whole genome shotgun (WGS) entry which is preliminary data.</text>
</comment>
<dbReference type="Proteomes" id="UP001165124">
    <property type="component" value="Unassembled WGS sequence"/>
</dbReference>
<gene>
    <name evidence="3" type="ORF">Arub01_23270</name>
</gene>
<dbReference type="InterPro" id="IPR010982">
    <property type="entry name" value="Lambda_DNA-bd_dom_sf"/>
</dbReference>
<keyword evidence="4" id="KW-1185">Reference proteome</keyword>